<dbReference type="InterPro" id="IPR012310">
    <property type="entry name" value="DNA_ligase_ATP-dep_cent"/>
</dbReference>
<comment type="cofactor">
    <cofactor evidence="1">
        <name>Mn(2+)</name>
        <dbReference type="ChEBI" id="CHEBI:29035"/>
    </cofactor>
</comment>
<dbReference type="GO" id="GO:0006310">
    <property type="term" value="P:DNA recombination"/>
    <property type="evidence" value="ECO:0007669"/>
    <property type="project" value="UniProtKB-KW"/>
</dbReference>
<keyword evidence="8" id="KW-0547">Nucleotide-binding</keyword>
<dbReference type="Pfam" id="PF21686">
    <property type="entry name" value="LigD_Prim-Pol"/>
    <property type="match status" value="1"/>
</dbReference>
<evidence type="ECO:0000256" key="3">
    <source>
        <dbReference type="ARBA" id="ARBA00022598"/>
    </source>
</evidence>
<reference evidence="23 24" key="1">
    <citation type="submission" date="2019-11" db="EMBL/GenBank/DDBJ databases">
        <title>The genome sequence of Methylocystis heyeri.</title>
        <authorList>
            <person name="Oshkin I.Y."/>
            <person name="Miroshnikov K."/>
            <person name="Dedysh S.N."/>
        </authorList>
    </citation>
    <scope>NUCLEOTIDE SEQUENCE [LARGE SCALE GENOMIC DNA]</scope>
    <source>
        <strain evidence="23 24">H2</strain>
    </source>
</reference>
<dbReference type="PANTHER" id="PTHR42705">
    <property type="entry name" value="BIFUNCTIONAL NON-HOMOLOGOUS END JOINING PROTEIN LIGD"/>
    <property type="match status" value="1"/>
</dbReference>
<keyword evidence="12" id="KW-0067">ATP-binding</keyword>
<evidence type="ECO:0000256" key="14">
    <source>
        <dbReference type="ARBA" id="ARBA00023125"/>
    </source>
</evidence>
<evidence type="ECO:0000256" key="15">
    <source>
        <dbReference type="ARBA" id="ARBA00023172"/>
    </source>
</evidence>
<evidence type="ECO:0000256" key="6">
    <source>
        <dbReference type="ARBA" id="ARBA00022722"/>
    </source>
</evidence>
<keyword evidence="17" id="KW-0464">Manganese</keyword>
<evidence type="ECO:0000256" key="2">
    <source>
        <dbReference type="ARBA" id="ARBA00012727"/>
    </source>
</evidence>
<dbReference type="CDD" id="cd07971">
    <property type="entry name" value="OBF_DNA_ligase_LigD"/>
    <property type="match status" value="1"/>
</dbReference>
<dbReference type="OrthoDB" id="9802472at2"/>
<dbReference type="SUPFAM" id="SSF56091">
    <property type="entry name" value="DNA ligase/mRNA capping enzyme, catalytic domain"/>
    <property type="match status" value="1"/>
</dbReference>
<evidence type="ECO:0000313" key="24">
    <source>
        <dbReference type="Proteomes" id="UP000309061"/>
    </source>
</evidence>
<keyword evidence="14" id="KW-0238">DNA-binding</keyword>
<dbReference type="Gene3D" id="3.30.1490.70">
    <property type="match status" value="1"/>
</dbReference>
<dbReference type="EC" id="6.5.1.1" evidence="2"/>
<keyword evidence="3 23" id="KW-0436">Ligase</keyword>
<keyword evidence="6" id="KW-0540">Nuclease</keyword>
<keyword evidence="16" id="KW-0234">DNA repair</keyword>
<dbReference type="GO" id="GO:0003910">
    <property type="term" value="F:DNA ligase (ATP) activity"/>
    <property type="evidence" value="ECO:0007669"/>
    <property type="project" value="UniProtKB-EC"/>
</dbReference>
<dbReference type="PANTHER" id="PTHR42705:SF2">
    <property type="entry name" value="BIFUNCTIONAL NON-HOMOLOGOUS END JOINING PROTEIN LIGD"/>
    <property type="match status" value="1"/>
</dbReference>
<dbReference type="NCBIfam" id="TIGR02776">
    <property type="entry name" value="NHEJ_ligase_prk"/>
    <property type="match status" value="1"/>
</dbReference>
<keyword evidence="18" id="KW-0511">Multifunctional enzyme</keyword>
<dbReference type="InterPro" id="IPR014145">
    <property type="entry name" value="LigD_pol_dom"/>
</dbReference>
<keyword evidence="4" id="KW-0808">Transferase</keyword>
<feature type="compositionally biased region" description="Basic and acidic residues" evidence="21">
    <location>
        <begin position="1"/>
        <end position="12"/>
    </location>
</feature>
<name>A0A6B8KHU5_9HYPH</name>
<dbReference type="GO" id="GO:0005524">
    <property type="term" value="F:ATP binding"/>
    <property type="evidence" value="ECO:0007669"/>
    <property type="project" value="UniProtKB-KW"/>
</dbReference>
<evidence type="ECO:0000256" key="11">
    <source>
        <dbReference type="ARBA" id="ARBA00022839"/>
    </source>
</evidence>
<dbReference type="Pfam" id="PF04679">
    <property type="entry name" value="DNA_ligase_A_C"/>
    <property type="match status" value="1"/>
</dbReference>
<keyword evidence="15" id="KW-0233">DNA recombination</keyword>
<dbReference type="NCBIfam" id="NF004628">
    <property type="entry name" value="PRK05972.1"/>
    <property type="match status" value="1"/>
</dbReference>
<dbReference type="Proteomes" id="UP000309061">
    <property type="component" value="Chromosome"/>
</dbReference>
<dbReference type="KEGG" id="mhey:H2LOC_013050"/>
<dbReference type="RefSeq" id="WP_136496777.1">
    <property type="nucleotide sequence ID" value="NZ_CP046052.1"/>
</dbReference>
<evidence type="ECO:0000256" key="17">
    <source>
        <dbReference type="ARBA" id="ARBA00023211"/>
    </source>
</evidence>
<keyword evidence="7" id="KW-0479">Metal-binding</keyword>
<evidence type="ECO:0000256" key="8">
    <source>
        <dbReference type="ARBA" id="ARBA00022741"/>
    </source>
</evidence>
<dbReference type="InterPro" id="IPR033651">
    <property type="entry name" value="PaeLigD_Pol-like"/>
</dbReference>
<keyword evidence="5" id="KW-0548">Nucleotidyltransferase</keyword>
<gene>
    <name evidence="23" type="primary">ligD</name>
    <name evidence="23" type="ORF">H2LOC_013050</name>
</gene>
<evidence type="ECO:0000259" key="22">
    <source>
        <dbReference type="PROSITE" id="PS50160"/>
    </source>
</evidence>
<evidence type="ECO:0000256" key="19">
    <source>
        <dbReference type="ARBA" id="ARBA00029943"/>
    </source>
</evidence>
<evidence type="ECO:0000256" key="18">
    <source>
        <dbReference type="ARBA" id="ARBA00023268"/>
    </source>
</evidence>
<dbReference type="CDD" id="cd07906">
    <property type="entry name" value="Adenylation_DNA_ligase_LigD_LigC"/>
    <property type="match status" value="1"/>
</dbReference>
<evidence type="ECO:0000256" key="21">
    <source>
        <dbReference type="SAM" id="MobiDB-lite"/>
    </source>
</evidence>
<dbReference type="AlphaFoldDB" id="A0A6B8KHU5"/>
<protein>
    <recommendedName>
        <fullName evidence="2">DNA ligase (ATP)</fullName>
        <ecNumber evidence="2">6.5.1.1</ecNumber>
    </recommendedName>
    <alternativeName>
        <fullName evidence="19">NHEJ DNA polymerase</fullName>
    </alternativeName>
</protein>
<evidence type="ECO:0000256" key="20">
    <source>
        <dbReference type="ARBA" id="ARBA00034003"/>
    </source>
</evidence>
<dbReference type="InterPro" id="IPR012340">
    <property type="entry name" value="NA-bd_OB-fold"/>
</dbReference>
<dbReference type="InterPro" id="IPR014143">
    <property type="entry name" value="NHEJ_ligase_prk"/>
</dbReference>
<dbReference type="NCBIfam" id="TIGR02778">
    <property type="entry name" value="ligD_pol"/>
    <property type="match status" value="1"/>
</dbReference>
<dbReference type="PROSITE" id="PS50160">
    <property type="entry name" value="DNA_LIGASE_A3"/>
    <property type="match status" value="1"/>
</dbReference>
<keyword evidence="24" id="KW-1185">Reference proteome</keyword>
<dbReference type="Gene3D" id="3.30.470.30">
    <property type="entry name" value="DNA ligase/mRNA capping enzyme"/>
    <property type="match status" value="1"/>
</dbReference>
<dbReference type="CDD" id="cd04862">
    <property type="entry name" value="PaeLigD_Pol_like"/>
    <property type="match status" value="1"/>
</dbReference>
<evidence type="ECO:0000256" key="9">
    <source>
        <dbReference type="ARBA" id="ARBA00022763"/>
    </source>
</evidence>
<dbReference type="InterPro" id="IPR012309">
    <property type="entry name" value="DNA_ligase_ATP-dep_C"/>
</dbReference>
<feature type="domain" description="ATP-dependent DNA ligase family profile" evidence="22">
    <location>
        <begin position="312"/>
        <end position="394"/>
    </location>
</feature>
<feature type="region of interest" description="Disordered" evidence="21">
    <location>
        <begin position="1"/>
        <end position="20"/>
    </location>
</feature>
<dbReference type="SUPFAM" id="SSF50249">
    <property type="entry name" value="Nucleic acid-binding proteins"/>
    <property type="match status" value="1"/>
</dbReference>
<evidence type="ECO:0000256" key="7">
    <source>
        <dbReference type="ARBA" id="ARBA00022723"/>
    </source>
</evidence>
<dbReference type="GO" id="GO:0003677">
    <property type="term" value="F:DNA binding"/>
    <property type="evidence" value="ECO:0007669"/>
    <property type="project" value="UniProtKB-KW"/>
</dbReference>
<evidence type="ECO:0000313" key="23">
    <source>
        <dbReference type="EMBL" id="QGM46545.1"/>
    </source>
</evidence>
<comment type="catalytic activity">
    <reaction evidence="20">
        <text>ATP + (deoxyribonucleotide)n-3'-hydroxyl + 5'-phospho-(deoxyribonucleotide)m = (deoxyribonucleotide)n+m + AMP + diphosphate.</text>
        <dbReference type="EC" id="6.5.1.1"/>
    </reaction>
</comment>
<evidence type="ECO:0000256" key="1">
    <source>
        <dbReference type="ARBA" id="ARBA00001936"/>
    </source>
</evidence>
<evidence type="ECO:0000256" key="12">
    <source>
        <dbReference type="ARBA" id="ARBA00022840"/>
    </source>
</evidence>
<dbReference type="Pfam" id="PF01068">
    <property type="entry name" value="DNA_ligase_A_M"/>
    <property type="match status" value="1"/>
</dbReference>
<dbReference type="Pfam" id="PF13298">
    <property type="entry name" value="LigD_N"/>
    <property type="match status" value="1"/>
</dbReference>
<evidence type="ECO:0000256" key="13">
    <source>
        <dbReference type="ARBA" id="ARBA00022932"/>
    </source>
</evidence>
<dbReference type="InterPro" id="IPR052171">
    <property type="entry name" value="NHEJ_LigD"/>
</dbReference>
<evidence type="ECO:0000256" key="5">
    <source>
        <dbReference type="ARBA" id="ARBA00022695"/>
    </source>
</evidence>
<dbReference type="GO" id="GO:0003887">
    <property type="term" value="F:DNA-directed DNA polymerase activity"/>
    <property type="evidence" value="ECO:0007669"/>
    <property type="project" value="UniProtKB-KW"/>
</dbReference>
<dbReference type="NCBIfam" id="TIGR02777">
    <property type="entry name" value="LigD_PE_dom"/>
    <property type="match status" value="1"/>
</dbReference>
<dbReference type="Gene3D" id="3.90.920.10">
    <property type="entry name" value="DNA primase, PRIM domain"/>
    <property type="match status" value="1"/>
</dbReference>
<keyword evidence="9" id="KW-0227">DNA damage</keyword>
<dbReference type="NCBIfam" id="TIGR02779">
    <property type="entry name" value="NHEJ_ligase_lig"/>
    <property type="match status" value="1"/>
</dbReference>
<dbReference type="GO" id="GO:0004527">
    <property type="term" value="F:exonuclease activity"/>
    <property type="evidence" value="ECO:0007669"/>
    <property type="project" value="UniProtKB-KW"/>
</dbReference>
<keyword evidence="11" id="KW-0269">Exonuclease</keyword>
<proteinExistence type="predicted"/>
<evidence type="ECO:0000256" key="10">
    <source>
        <dbReference type="ARBA" id="ARBA00022801"/>
    </source>
</evidence>
<dbReference type="InterPro" id="IPR014146">
    <property type="entry name" value="LigD_ligase_dom"/>
</dbReference>
<keyword evidence="13" id="KW-0239">DNA-directed DNA polymerase</keyword>
<dbReference type="Gene3D" id="2.40.50.140">
    <property type="entry name" value="Nucleic acid-binding proteins"/>
    <property type="match status" value="1"/>
</dbReference>
<accession>A0A6B8KHU5</accession>
<organism evidence="23 24">
    <name type="scientific">Methylocystis heyeri</name>
    <dbReference type="NCBI Taxonomy" id="391905"/>
    <lineage>
        <taxon>Bacteria</taxon>
        <taxon>Pseudomonadati</taxon>
        <taxon>Pseudomonadota</taxon>
        <taxon>Alphaproteobacteria</taxon>
        <taxon>Hyphomicrobiales</taxon>
        <taxon>Methylocystaceae</taxon>
        <taxon>Methylocystis</taxon>
    </lineage>
</organism>
<evidence type="ECO:0000256" key="16">
    <source>
        <dbReference type="ARBA" id="ARBA00023204"/>
    </source>
</evidence>
<dbReference type="EMBL" id="CP046052">
    <property type="protein sequence ID" value="QGM46545.1"/>
    <property type="molecule type" value="Genomic_DNA"/>
</dbReference>
<dbReference type="GO" id="GO:0046872">
    <property type="term" value="F:metal ion binding"/>
    <property type="evidence" value="ECO:0007669"/>
    <property type="project" value="UniProtKB-KW"/>
</dbReference>
<dbReference type="InterPro" id="IPR014144">
    <property type="entry name" value="LigD_PE_domain"/>
</dbReference>
<evidence type="ECO:0000256" key="4">
    <source>
        <dbReference type="ARBA" id="ARBA00022679"/>
    </source>
</evidence>
<dbReference type="GO" id="GO:0006281">
    <property type="term" value="P:DNA repair"/>
    <property type="evidence" value="ECO:0007669"/>
    <property type="project" value="UniProtKB-KW"/>
</dbReference>
<sequence length="820" mass="90544">MALQAYREKRDFSGTPEPYGAVAPSEGSRFVVQKHAARRLHYDLRLEMDGALKSWAVTRGPSLAPGEKRLAVHVEDHPLEYGDFEGVIPKGEYGAGKVIVWDRGRWSPIGNARKGYEKGHLDFELFGEKLKGRWHLVRMRKNVRDKHENWLLIKGEDEFAQARAAPDILEERPESVKSGRPIAQIDDKPIVEPAKPAKYKGAKKSLLPAFVEPMLASLTETAPSGGRWFHEIKFDGYRIQARIEAGRVRLLTRRGLDWSARFGKRIVDALGALELRSALIDGEIVVENAAGASDFSALQTDLSEGRGDRFRFYAFDLLYLDGFDLRSCALKHRRELLRKIVPEGAGALGFSAHFDEDGPLVLRHCCRLGLEGIISKLADAPYRSGRAKSWLKAKCLLRQEFVIGGFAPATASRNAVGSLALGVFEKAGLRHVGRVGTGFSAAVAERLFAKLNAMPATSSPFCKRLGAAEARGLRFVRPELVAEVEFRGWTHDGHLRHASFCGLREDKPAREVVLETPDQPHRPEPERSAVKMTHLDRLYWPESGVTKQGLADYYAEVWLYMRPFVIGRPLALLRCPDGTQGQCFFQKHGWRGINPKVALVKDPGAPGEPALISIDDFDGLMGLVQGAALEIHAWGAGVADWERPDMITIDLDPGEGVGWADIVEAAQETRERLAQAGLAAFVKTSGGKGLHVVSPLLRKVGWSEAKSFTKGLAEAMKADSPARYVSTITKARRKDRIFVDYLRNQRGATAVAAYSTRARPGAAVSMPLDWAELGDAVGPAYFTVDNAPTRLSSLNLDPWKDFFMAAAPLELKKGKRRKAA</sequence>
<keyword evidence="10" id="KW-0378">Hydrolase</keyword>